<keyword evidence="1 5" id="KW-0747">Spliceosome</keyword>
<dbReference type="Gene3D" id="2.30.30.100">
    <property type="match status" value="1"/>
</dbReference>
<feature type="domain" description="Sm" evidence="6">
    <location>
        <begin position="9"/>
        <end position="66"/>
    </location>
</feature>
<organism evidence="7 8">
    <name type="scientific">Pan paniscus</name>
    <name type="common">Pygmy chimpanzee</name>
    <name type="synonym">Bonobo</name>
    <dbReference type="NCBI Taxonomy" id="9597"/>
    <lineage>
        <taxon>Eukaryota</taxon>
        <taxon>Metazoa</taxon>
        <taxon>Chordata</taxon>
        <taxon>Craniata</taxon>
        <taxon>Vertebrata</taxon>
        <taxon>Euteleostomi</taxon>
        <taxon>Mammalia</taxon>
        <taxon>Eutheria</taxon>
        <taxon>Euarchontoglires</taxon>
        <taxon>Primates</taxon>
        <taxon>Haplorrhini</taxon>
        <taxon>Catarrhini</taxon>
        <taxon>Hominidae</taxon>
        <taxon>Pan</taxon>
    </lineage>
</organism>
<dbReference type="OMA" id="PVMYKGY"/>
<dbReference type="EMBL" id="AJFE02080204">
    <property type="status" value="NOT_ANNOTATED_CDS"/>
    <property type="molecule type" value="Genomic_DNA"/>
</dbReference>
<dbReference type="GO" id="GO:0005685">
    <property type="term" value="C:U1 snRNP"/>
    <property type="evidence" value="ECO:0007669"/>
    <property type="project" value="TreeGrafter"/>
</dbReference>
<dbReference type="GeneTree" id="ENSGT00940000154818"/>
<sequence length="74" mass="8312">MSLSLNLKYFLSGLTGEPVMVKLNYLVSVDGYMNMQLADTEFINEALPGHLGEVLIRCNNVLYIRGVEEEEMGK</sequence>
<dbReference type="Bgee" id="ENSPPAG00000037479">
    <property type="expression patterns" value="Expressed in liver and 1 other cell type or tissue"/>
</dbReference>
<keyword evidence="5" id="KW-0539">Nucleus</keyword>
<name>A0A2R9BGZ3_PANPA</name>
<evidence type="ECO:0000256" key="3">
    <source>
        <dbReference type="ARBA" id="ARBA00023274"/>
    </source>
</evidence>
<keyword evidence="2 5" id="KW-0508">mRNA splicing</keyword>
<dbReference type="PANTHER" id="PTHR11021">
    <property type="entry name" value="SMALL NUCLEAR RIBONUCLEOPROTEIN F SNRNP-F"/>
    <property type="match status" value="1"/>
</dbReference>
<proteinExistence type="inferred from homology"/>
<dbReference type="InterPro" id="IPR010920">
    <property type="entry name" value="LSM_dom_sf"/>
</dbReference>
<dbReference type="Ensembl" id="ENSPPAT00000051768.1">
    <property type="protein sequence ID" value="ENSPPAP00000028920.1"/>
    <property type="gene ID" value="ENSPPAG00000037479.1"/>
</dbReference>
<dbReference type="PANTHER" id="PTHR11021:SF3">
    <property type="entry name" value="SM PROTEIN F"/>
    <property type="match status" value="1"/>
</dbReference>
<dbReference type="SUPFAM" id="SSF50182">
    <property type="entry name" value="Sm-like ribonucleoproteins"/>
    <property type="match status" value="1"/>
</dbReference>
<evidence type="ECO:0000256" key="1">
    <source>
        <dbReference type="ARBA" id="ARBA00022728"/>
    </source>
</evidence>
<dbReference type="GO" id="GO:0071013">
    <property type="term" value="C:catalytic step 2 spliceosome"/>
    <property type="evidence" value="ECO:0007669"/>
    <property type="project" value="TreeGrafter"/>
</dbReference>
<keyword evidence="5" id="KW-0694">RNA-binding</keyword>
<reference evidence="7" key="2">
    <citation type="submission" date="2025-08" db="UniProtKB">
        <authorList>
            <consortium name="Ensembl"/>
        </authorList>
    </citation>
    <scope>IDENTIFICATION</scope>
</reference>
<dbReference type="Pfam" id="PF01423">
    <property type="entry name" value="LSM"/>
    <property type="match status" value="1"/>
</dbReference>
<dbReference type="PIRSF" id="PIRSF006609">
    <property type="entry name" value="snRNP_SmF"/>
    <property type="match status" value="1"/>
</dbReference>
<dbReference type="SMART" id="SM00651">
    <property type="entry name" value="Sm"/>
    <property type="match status" value="1"/>
</dbReference>
<reference evidence="7 8" key="1">
    <citation type="journal article" date="2012" name="Nature">
        <title>The bonobo genome compared with the chimpanzee and human genomes.</title>
        <authorList>
            <person name="Prufer K."/>
            <person name="Munch K."/>
            <person name="Hellmann I."/>
            <person name="Akagi K."/>
            <person name="Miller J.R."/>
            <person name="Walenz B."/>
            <person name="Koren S."/>
            <person name="Sutton G."/>
            <person name="Kodira C."/>
            <person name="Winer R."/>
            <person name="Knight J.R."/>
            <person name="Mullikin J.C."/>
            <person name="Meader S.J."/>
            <person name="Ponting C.P."/>
            <person name="Lunter G."/>
            <person name="Higashino S."/>
            <person name="Hobolth A."/>
            <person name="Dutheil J."/>
            <person name="Karakoc E."/>
            <person name="Alkan C."/>
            <person name="Sajjadian S."/>
            <person name="Catacchio C.R."/>
            <person name="Ventura M."/>
            <person name="Marques-Bonet T."/>
            <person name="Eichler E.E."/>
            <person name="Andre C."/>
            <person name="Atencia R."/>
            <person name="Mugisha L."/>
            <person name="Junhold J."/>
            <person name="Patterson N."/>
            <person name="Siebauer M."/>
            <person name="Good J.M."/>
            <person name="Fischer A."/>
            <person name="Ptak S.E."/>
            <person name="Lachmann M."/>
            <person name="Symer D.E."/>
            <person name="Mailund T."/>
            <person name="Schierup M.H."/>
            <person name="Andres A.M."/>
            <person name="Kelso J."/>
            <person name="Paabo S."/>
        </authorList>
    </citation>
    <scope>NUCLEOTIDE SEQUENCE [LARGE SCALE GENOMIC DNA]</scope>
</reference>
<protein>
    <recommendedName>
        <fullName evidence="4">Sm protein F</fullName>
    </recommendedName>
</protein>
<dbReference type="InterPro" id="IPR001163">
    <property type="entry name" value="Sm_dom_euk/arc"/>
</dbReference>
<dbReference type="GO" id="GO:0003723">
    <property type="term" value="F:RNA binding"/>
    <property type="evidence" value="ECO:0007669"/>
    <property type="project" value="UniProtKB-UniRule"/>
</dbReference>
<dbReference type="Proteomes" id="UP000240080">
    <property type="component" value="Chromosome 1"/>
</dbReference>
<reference evidence="7" key="3">
    <citation type="submission" date="2025-09" db="UniProtKB">
        <authorList>
            <consortium name="Ensembl"/>
        </authorList>
    </citation>
    <scope>IDENTIFICATION</scope>
</reference>
<dbReference type="STRING" id="9597.ENSPPAP00000028920"/>
<dbReference type="GO" id="GO:0000398">
    <property type="term" value="P:mRNA splicing, via spliceosome"/>
    <property type="evidence" value="ECO:0007669"/>
    <property type="project" value="InterPro"/>
</dbReference>
<dbReference type="CDD" id="cd01722">
    <property type="entry name" value="Sm_F"/>
    <property type="match status" value="1"/>
</dbReference>
<evidence type="ECO:0000313" key="7">
    <source>
        <dbReference type="Ensembl" id="ENSPPAP00000028920.1"/>
    </source>
</evidence>
<evidence type="ECO:0000313" key="8">
    <source>
        <dbReference type="Proteomes" id="UP000240080"/>
    </source>
</evidence>
<evidence type="ECO:0000256" key="2">
    <source>
        <dbReference type="ARBA" id="ARBA00023187"/>
    </source>
</evidence>
<accession>A0A2R9BGZ3</accession>
<dbReference type="InterPro" id="IPR034100">
    <property type="entry name" value="Sm_F"/>
</dbReference>
<comment type="subcellular location">
    <subcellularLocation>
        <location evidence="5">Nucleus</location>
    </subcellularLocation>
</comment>
<keyword evidence="8" id="KW-1185">Reference proteome</keyword>
<evidence type="ECO:0000256" key="4">
    <source>
        <dbReference type="ARBA" id="ARBA00030144"/>
    </source>
</evidence>
<comment type="similarity">
    <text evidence="5">Belongs to the snRNP Sm proteins family. SmF/LSm6 subfamily.</text>
</comment>
<keyword evidence="5" id="KW-0507">mRNA processing</keyword>
<dbReference type="GO" id="GO:0034715">
    <property type="term" value="C:pICln-Sm protein complex"/>
    <property type="evidence" value="ECO:0007669"/>
    <property type="project" value="TreeGrafter"/>
</dbReference>
<dbReference type="InterPro" id="IPR016487">
    <property type="entry name" value="Lsm6/sSmF"/>
</dbReference>
<evidence type="ECO:0000256" key="5">
    <source>
        <dbReference type="PIRNR" id="PIRNR006609"/>
    </source>
</evidence>
<dbReference type="AlphaFoldDB" id="A0A2R9BGZ3"/>
<evidence type="ECO:0000259" key="6">
    <source>
        <dbReference type="SMART" id="SM00651"/>
    </source>
</evidence>
<keyword evidence="3 5" id="KW-0687">Ribonucleoprotein</keyword>